<feature type="active site" evidence="5">
    <location>
        <position position="254"/>
    </location>
</feature>
<dbReference type="InterPro" id="IPR016160">
    <property type="entry name" value="Ald_DH_CS_CYS"/>
</dbReference>
<dbReference type="AlphaFoldDB" id="A0AAV9T766"/>
<comment type="similarity">
    <text evidence="1 6">Belongs to the aldehyde dehydrogenase family.</text>
</comment>
<proteinExistence type="inferred from homology"/>
<dbReference type="InterPro" id="IPR029510">
    <property type="entry name" value="Ald_DH_CS_GLU"/>
</dbReference>
<dbReference type="Pfam" id="PF00171">
    <property type="entry name" value="Aldedh"/>
    <property type="match status" value="1"/>
</dbReference>
<evidence type="ECO:0000256" key="1">
    <source>
        <dbReference type="ARBA" id="ARBA00009986"/>
    </source>
</evidence>
<dbReference type="InterPro" id="IPR044086">
    <property type="entry name" value="LUC3-like"/>
</dbReference>
<dbReference type="PROSITE" id="PS00687">
    <property type="entry name" value="ALDEHYDE_DEHYDR_GLU"/>
    <property type="match status" value="1"/>
</dbReference>
<reference evidence="8 9" key="1">
    <citation type="submission" date="2023-04" db="EMBL/GenBank/DDBJ databases">
        <title>Colletotrichum tabacum stain YC1 causing leaf anthracnose on Nicotiana tabacum(L.) cv.</title>
        <authorList>
            <person name="Ji Z."/>
            <person name="Wang M."/>
            <person name="Zhang J."/>
            <person name="Wang N."/>
            <person name="Zhou Z."/>
        </authorList>
    </citation>
    <scope>NUCLEOTIDE SEQUENCE [LARGE SCALE GENOMIC DNA]</scope>
    <source>
        <strain evidence="8 9">YC1</strain>
    </source>
</reference>
<dbReference type="InterPro" id="IPR016162">
    <property type="entry name" value="Ald_DH_N"/>
</dbReference>
<dbReference type="InterPro" id="IPR002347">
    <property type="entry name" value="SDR_fam"/>
</dbReference>
<evidence type="ECO:0000256" key="5">
    <source>
        <dbReference type="PROSITE-ProRule" id="PRU10007"/>
    </source>
</evidence>
<dbReference type="Gene3D" id="3.40.309.10">
    <property type="entry name" value="Aldehyde Dehydrogenase, Chain A, domain 2"/>
    <property type="match status" value="1"/>
</dbReference>
<organism evidence="8 9">
    <name type="scientific">Colletotrichum tabaci</name>
    <dbReference type="NCBI Taxonomy" id="1209068"/>
    <lineage>
        <taxon>Eukaryota</taxon>
        <taxon>Fungi</taxon>
        <taxon>Dikarya</taxon>
        <taxon>Ascomycota</taxon>
        <taxon>Pezizomycotina</taxon>
        <taxon>Sordariomycetes</taxon>
        <taxon>Hypocreomycetidae</taxon>
        <taxon>Glomerellales</taxon>
        <taxon>Glomerellaceae</taxon>
        <taxon>Colletotrichum</taxon>
        <taxon>Colletotrichum destructivum species complex</taxon>
    </lineage>
</organism>
<dbReference type="EMBL" id="JASAOK010000043">
    <property type="protein sequence ID" value="KAK6214908.1"/>
    <property type="molecule type" value="Genomic_DNA"/>
</dbReference>
<dbReference type="FunFam" id="3.40.605.10:FF:000007">
    <property type="entry name" value="NAD/NADP-dependent betaine aldehyde dehydrogenase"/>
    <property type="match status" value="1"/>
</dbReference>
<dbReference type="SUPFAM" id="SSF53720">
    <property type="entry name" value="ALDH-like"/>
    <property type="match status" value="1"/>
</dbReference>
<name>A0AAV9T766_9PEZI</name>
<comment type="catalytic activity">
    <reaction evidence="4">
        <text>an aldehyde + NAD(+) + H2O = a carboxylate + NADH + 2 H(+)</text>
        <dbReference type="Rhea" id="RHEA:16185"/>
        <dbReference type="ChEBI" id="CHEBI:15377"/>
        <dbReference type="ChEBI" id="CHEBI:15378"/>
        <dbReference type="ChEBI" id="CHEBI:17478"/>
        <dbReference type="ChEBI" id="CHEBI:29067"/>
        <dbReference type="ChEBI" id="CHEBI:57540"/>
        <dbReference type="ChEBI" id="CHEBI:57945"/>
        <dbReference type="EC" id="1.2.1.3"/>
    </reaction>
</comment>
<keyword evidence="9" id="KW-1185">Reference proteome</keyword>
<sequence length="692" mass="75193">MGEFANPAAKLSFEHEFVQIIDGKPSATERTRHGVNPANLEQKPEVPVASSNDVDRAVAAAQVAFKSWSKVPYSERRKAVLAYADAIDELRSQFRDLLISEQGKPIPQADVETDCAISWIRGMAGIQLPEDVVEDSETRTIITRYTPLGVVGAIIPWNFPLLLATGKIAPALLTGNVIIVKPSPFTPYCGLKLVELAQQFFPPGVVQSLSGDDDLGPWLTSHPGIDKISFTGSTTTGKLVMQSASKTLKRVTLELGGNDPAIVFPDVDVDKVAEKVAFFAFLNSGQICLNLKRIYVHEAIFDQFKESLVKHVKGYNLGDGSQQGVTHGPLQNSMQYERVKTFFSDIKSQGWKVAVGGDINTSQGYFITPTIIDRPPEKSRIVVEEPFGPIVPILSWKDEDEVIDRANDTAMGLGASVWTNDLEKAARIAKQIQAGSFEFLRQLSENPANTVIGLVRDLQSTKEKVSKELKRDNIHILQADLNNYEAIKNAVADVSKITGGSLDCLVANAAFISTWSSYDGIGVLGSDPKRLDEDLLGSFKTNVIGNVHLFNLFMPLVQKGTLKKIVTVSSGMSDLDFISKSGIEVAAPYSISKAAMNTAVAKFSAQYAQDGILFFSISPGVIDTGLYDNATDEEKQRGMAILVKMAKYAPHFTGPSTAESSVKSMLSVIEKASVEGGYGGSFISHHGNKEWL</sequence>
<dbReference type="EC" id="1.2.1.3" evidence="3"/>
<evidence type="ECO:0000256" key="3">
    <source>
        <dbReference type="ARBA" id="ARBA00024226"/>
    </source>
</evidence>
<evidence type="ECO:0000256" key="6">
    <source>
        <dbReference type="RuleBase" id="RU003345"/>
    </source>
</evidence>
<dbReference type="InterPro" id="IPR036291">
    <property type="entry name" value="NAD(P)-bd_dom_sf"/>
</dbReference>
<feature type="domain" description="Aldehyde dehydrogenase" evidence="7">
    <location>
        <begin position="30"/>
        <end position="443"/>
    </location>
</feature>
<dbReference type="Pfam" id="PF13561">
    <property type="entry name" value="adh_short_C2"/>
    <property type="match status" value="1"/>
</dbReference>
<dbReference type="CDD" id="cd07106">
    <property type="entry name" value="ALDH_AldA-AAD23400"/>
    <property type="match status" value="1"/>
</dbReference>
<evidence type="ECO:0000256" key="4">
    <source>
        <dbReference type="ARBA" id="ARBA00049194"/>
    </source>
</evidence>
<dbReference type="Gene3D" id="3.40.50.720">
    <property type="entry name" value="NAD(P)-binding Rossmann-like Domain"/>
    <property type="match status" value="1"/>
</dbReference>
<evidence type="ECO:0000313" key="8">
    <source>
        <dbReference type="EMBL" id="KAK6214908.1"/>
    </source>
</evidence>
<dbReference type="GO" id="GO:0004029">
    <property type="term" value="F:aldehyde dehydrogenase (NAD+) activity"/>
    <property type="evidence" value="ECO:0007669"/>
    <property type="project" value="UniProtKB-EC"/>
</dbReference>
<comment type="caution">
    <text evidence="8">The sequence shown here is derived from an EMBL/GenBank/DDBJ whole genome shotgun (WGS) entry which is preliminary data.</text>
</comment>
<dbReference type="PRINTS" id="PR00081">
    <property type="entry name" value="GDHRDH"/>
</dbReference>
<evidence type="ECO:0000259" key="7">
    <source>
        <dbReference type="Pfam" id="PF00171"/>
    </source>
</evidence>
<dbReference type="InterPro" id="IPR016163">
    <property type="entry name" value="Ald_DH_C"/>
</dbReference>
<accession>A0AAV9T766</accession>
<dbReference type="Gene3D" id="3.40.605.10">
    <property type="entry name" value="Aldehyde Dehydrogenase, Chain A, domain 1"/>
    <property type="match status" value="1"/>
</dbReference>
<evidence type="ECO:0000313" key="9">
    <source>
        <dbReference type="Proteomes" id="UP001327957"/>
    </source>
</evidence>
<dbReference type="FunFam" id="3.40.309.10:FF:000009">
    <property type="entry name" value="Aldehyde dehydrogenase A"/>
    <property type="match status" value="1"/>
</dbReference>
<dbReference type="SUPFAM" id="SSF51735">
    <property type="entry name" value="NAD(P)-binding Rossmann-fold domains"/>
    <property type="match status" value="1"/>
</dbReference>
<evidence type="ECO:0000256" key="2">
    <source>
        <dbReference type="ARBA" id="ARBA00023002"/>
    </source>
</evidence>
<dbReference type="InterPro" id="IPR015590">
    <property type="entry name" value="Aldehyde_DH_dom"/>
</dbReference>
<dbReference type="Proteomes" id="UP001327957">
    <property type="component" value="Unassembled WGS sequence"/>
</dbReference>
<protein>
    <recommendedName>
        <fullName evidence="3">aldehyde dehydrogenase (NAD(+))</fullName>
        <ecNumber evidence="3">1.2.1.3</ecNumber>
    </recommendedName>
</protein>
<dbReference type="InterPro" id="IPR016161">
    <property type="entry name" value="Ald_DH/histidinol_DH"/>
</dbReference>
<keyword evidence="2 6" id="KW-0560">Oxidoreductase</keyword>
<dbReference type="PANTHER" id="PTHR11699">
    <property type="entry name" value="ALDEHYDE DEHYDROGENASE-RELATED"/>
    <property type="match status" value="1"/>
</dbReference>
<gene>
    <name evidence="8" type="ORF">QIS74_07927</name>
</gene>
<dbReference type="PROSITE" id="PS00070">
    <property type="entry name" value="ALDEHYDE_DEHYDR_CYS"/>
    <property type="match status" value="1"/>
</dbReference>